<dbReference type="PANTHER" id="PTHR24252">
    <property type="entry name" value="ACROSIN-RELATED"/>
    <property type="match status" value="1"/>
</dbReference>
<organism evidence="3 4">
    <name type="scientific">Anopheles albimanus</name>
    <name type="common">New world malaria mosquito</name>
    <dbReference type="NCBI Taxonomy" id="7167"/>
    <lineage>
        <taxon>Eukaryota</taxon>
        <taxon>Metazoa</taxon>
        <taxon>Ecdysozoa</taxon>
        <taxon>Arthropoda</taxon>
        <taxon>Hexapoda</taxon>
        <taxon>Insecta</taxon>
        <taxon>Pterygota</taxon>
        <taxon>Neoptera</taxon>
        <taxon>Endopterygota</taxon>
        <taxon>Diptera</taxon>
        <taxon>Nematocera</taxon>
        <taxon>Culicoidea</taxon>
        <taxon>Culicidae</taxon>
        <taxon>Anophelinae</taxon>
        <taxon>Anopheles</taxon>
    </lineage>
</organism>
<dbReference type="FunFam" id="2.40.10.10:FF:000002">
    <property type="entry name" value="Transmembrane protease serine"/>
    <property type="match status" value="1"/>
</dbReference>
<reference evidence="3" key="2">
    <citation type="submission" date="2022-08" db="UniProtKB">
        <authorList>
            <consortium name="EnsemblMetazoa"/>
        </authorList>
    </citation>
    <scope>IDENTIFICATION</scope>
    <source>
        <strain evidence="3">STECLA/ALBI9_A</strain>
    </source>
</reference>
<dbReference type="VEuPathDB" id="VectorBase:AALB017634"/>
<evidence type="ECO:0000256" key="2">
    <source>
        <dbReference type="ARBA" id="ARBA00024195"/>
    </source>
</evidence>
<dbReference type="FunFam" id="2.40.10.10:FF:000068">
    <property type="entry name" value="transmembrane protease serine 2"/>
    <property type="match status" value="1"/>
</dbReference>
<keyword evidence="1" id="KW-1015">Disulfide bond</keyword>
<evidence type="ECO:0000313" key="4">
    <source>
        <dbReference type="Proteomes" id="UP000069272"/>
    </source>
</evidence>
<comment type="similarity">
    <text evidence="2">Belongs to the peptidase S1 family. CLIP subfamily.</text>
</comment>
<dbReference type="SUPFAM" id="SSF50494">
    <property type="entry name" value="Trypsin-like serine proteases"/>
    <property type="match status" value="2"/>
</dbReference>
<proteinExistence type="inferred from homology"/>
<dbReference type="InterPro" id="IPR043504">
    <property type="entry name" value="Peptidase_S1_PA_chymotrypsin"/>
</dbReference>
<dbReference type="InterPro" id="IPR009003">
    <property type="entry name" value="Peptidase_S1_PA"/>
</dbReference>
<evidence type="ECO:0000256" key="1">
    <source>
        <dbReference type="ARBA" id="ARBA00023157"/>
    </source>
</evidence>
<dbReference type="AlphaFoldDB" id="A0A182FS54"/>
<dbReference type="VEuPathDB" id="VectorBase:AALB20_036917"/>
<dbReference type="Pfam" id="PF00089">
    <property type="entry name" value="Trypsin"/>
    <property type="match status" value="2"/>
</dbReference>
<dbReference type="Gene3D" id="2.40.10.10">
    <property type="entry name" value="Trypsin-like serine proteases"/>
    <property type="match status" value="2"/>
</dbReference>
<dbReference type="Proteomes" id="UP000069272">
    <property type="component" value="Chromosome 2R"/>
</dbReference>
<sequence>MKGLIFIAAIITLAQSARVRIIQGTVASDHEFPYQVSLQWNYNNGSRPTHFCSGSILNPHWILTAAHCEGDFTRVGWTEVVAGVNNIAIEDSAEQRRNVSRFVQHERYNPMMLQNDIAVLRLSQPLHLNDRIKTITLATGNSVIVDDTIGKFAGWGSISDTWEDVFPDELMKIDIALRSLEDCQRARPTYDVSKEVCVGGYRNVTGCTADSGGPLTVQINDSTVQIGVLSYGEKPCKGRLPIIFMRVAHYYEWIQRKIEKKIAKRWPWGRRAIVEFIVHEGYSGGIGPNDIAVFRVDRPFHLNRNVQLINLPEPEALPSGLCIISGWGSTSFSPFPTYPSILQKTTIPIFDLEACREIYSGQNIADSNICAGTIEGSSSVCSGDSGGPLVQIEYDGSFVQVGTVSWGGIPCGGYRNPGVFVRVSSFIDWINDKINN</sequence>
<dbReference type="InterPro" id="IPR001254">
    <property type="entry name" value="Trypsin_dom"/>
</dbReference>
<dbReference type="PROSITE" id="PS50240">
    <property type="entry name" value="TRYPSIN_DOM"/>
    <property type="match status" value="1"/>
</dbReference>
<dbReference type="SMART" id="SM00020">
    <property type="entry name" value="Tryp_SPc"/>
    <property type="match status" value="2"/>
</dbReference>
<dbReference type="STRING" id="7167.A0A182FS54"/>
<dbReference type="InterPro" id="IPR033116">
    <property type="entry name" value="TRYPSIN_SER"/>
</dbReference>
<reference evidence="3 4" key="1">
    <citation type="journal article" date="2017" name="G3 (Bethesda)">
        <title>The Physical Genome Mapping of Anopheles albimanus Corrected Scaffold Misassemblies and Identified Interarm Rearrangements in Genus Anopheles.</title>
        <authorList>
            <person name="Artemov G.N."/>
            <person name="Peery A.N."/>
            <person name="Jiang X."/>
            <person name="Tu Z."/>
            <person name="Stegniy V.N."/>
            <person name="Sharakhova M.V."/>
            <person name="Sharakhov I.V."/>
        </authorList>
    </citation>
    <scope>NUCLEOTIDE SEQUENCE [LARGE SCALE GENOMIC DNA]</scope>
    <source>
        <strain evidence="3 4">ALBI9_A</strain>
    </source>
</reference>
<dbReference type="PANTHER" id="PTHR24252:SF7">
    <property type="entry name" value="HYALIN"/>
    <property type="match status" value="1"/>
</dbReference>
<dbReference type="PROSITE" id="PS00134">
    <property type="entry name" value="TRYPSIN_HIS"/>
    <property type="match status" value="1"/>
</dbReference>
<dbReference type="InterPro" id="IPR001314">
    <property type="entry name" value="Peptidase_S1A"/>
</dbReference>
<dbReference type="VEuPathDB" id="VectorBase:AALB20_035483"/>
<dbReference type="VEuPathDB" id="VectorBase:AALB017633"/>
<dbReference type="EnsemblMetazoa" id="AALB009380-RA">
    <property type="protein sequence ID" value="AALB009380-PA"/>
    <property type="gene ID" value="AALB009380"/>
</dbReference>
<evidence type="ECO:0000313" key="3">
    <source>
        <dbReference type="EnsemblMetazoa" id="AALB009380-PA"/>
    </source>
</evidence>
<protein>
    <submittedName>
        <fullName evidence="3">Uncharacterized protein</fullName>
    </submittedName>
</protein>
<dbReference type="InterPro" id="IPR018114">
    <property type="entry name" value="TRYPSIN_HIS"/>
</dbReference>
<dbReference type="GO" id="GO:0006508">
    <property type="term" value="P:proteolysis"/>
    <property type="evidence" value="ECO:0007669"/>
    <property type="project" value="InterPro"/>
</dbReference>
<name>A0A182FS54_ANOAL</name>
<dbReference type="PRINTS" id="PR00722">
    <property type="entry name" value="CHYMOTRYPSIN"/>
</dbReference>
<accession>A0A182FS54</accession>
<dbReference type="CDD" id="cd00190">
    <property type="entry name" value="Tryp_SPc"/>
    <property type="match status" value="1"/>
</dbReference>
<keyword evidence="4" id="KW-1185">Reference proteome</keyword>
<dbReference type="GO" id="GO:0004252">
    <property type="term" value="F:serine-type endopeptidase activity"/>
    <property type="evidence" value="ECO:0007669"/>
    <property type="project" value="InterPro"/>
</dbReference>
<dbReference type="PROSITE" id="PS00135">
    <property type="entry name" value="TRYPSIN_SER"/>
    <property type="match status" value="1"/>
</dbReference>